<accession>A0A8J7KIH2</accession>
<dbReference type="InterPro" id="IPR000182">
    <property type="entry name" value="GNAT_dom"/>
</dbReference>
<comment type="caution">
    <text evidence="2">The sequence shown here is derived from an EMBL/GenBank/DDBJ whole genome shotgun (WGS) entry which is preliminary data.</text>
</comment>
<dbReference type="Gene3D" id="3.40.630.30">
    <property type="match status" value="1"/>
</dbReference>
<dbReference type="InterPro" id="IPR016181">
    <property type="entry name" value="Acyl_CoA_acyltransferase"/>
</dbReference>
<dbReference type="InterPro" id="IPR051531">
    <property type="entry name" value="N-acetyltransferase"/>
</dbReference>
<proteinExistence type="predicted"/>
<dbReference type="AlphaFoldDB" id="A0A8J7KIH2"/>
<organism evidence="2 3">
    <name type="scientific">Faecalibacter rhinopitheci</name>
    <dbReference type="NCBI Taxonomy" id="2779678"/>
    <lineage>
        <taxon>Bacteria</taxon>
        <taxon>Pseudomonadati</taxon>
        <taxon>Bacteroidota</taxon>
        <taxon>Flavobacteriia</taxon>
        <taxon>Flavobacteriales</taxon>
        <taxon>Weeksellaceae</taxon>
        <taxon>Faecalibacter</taxon>
    </lineage>
</organism>
<dbReference type="PROSITE" id="PS51186">
    <property type="entry name" value="GNAT"/>
    <property type="match status" value="1"/>
</dbReference>
<dbReference type="PANTHER" id="PTHR43792:SF16">
    <property type="entry name" value="N-ACETYLTRANSFERASE DOMAIN-CONTAINING PROTEIN"/>
    <property type="match status" value="1"/>
</dbReference>
<evidence type="ECO:0000313" key="2">
    <source>
        <dbReference type="EMBL" id="MBF0597756.1"/>
    </source>
</evidence>
<dbReference type="Pfam" id="PF13302">
    <property type="entry name" value="Acetyltransf_3"/>
    <property type="match status" value="1"/>
</dbReference>
<gene>
    <name evidence="2" type="ORF">IM532_09910</name>
</gene>
<dbReference type="GO" id="GO:0016747">
    <property type="term" value="F:acyltransferase activity, transferring groups other than amino-acyl groups"/>
    <property type="evidence" value="ECO:0007669"/>
    <property type="project" value="InterPro"/>
</dbReference>
<evidence type="ECO:0000313" key="3">
    <source>
        <dbReference type="Proteomes" id="UP000608754"/>
    </source>
</evidence>
<reference evidence="2" key="1">
    <citation type="submission" date="2020-10" db="EMBL/GenBank/DDBJ databases">
        <authorList>
            <person name="Lu T."/>
            <person name="Wang Q."/>
            <person name="Han X."/>
        </authorList>
    </citation>
    <scope>NUCLEOTIDE SEQUENCE</scope>
    <source>
        <strain evidence="2">WQ 117</strain>
    </source>
</reference>
<evidence type="ECO:0000259" key="1">
    <source>
        <dbReference type="PROSITE" id="PS51186"/>
    </source>
</evidence>
<dbReference type="PANTHER" id="PTHR43792">
    <property type="entry name" value="GNAT FAMILY, PUTATIVE (AFU_ORTHOLOGUE AFUA_3G00765)-RELATED-RELATED"/>
    <property type="match status" value="1"/>
</dbReference>
<dbReference type="RefSeq" id="WP_194183301.1">
    <property type="nucleotide sequence ID" value="NZ_JADGIK010000006.1"/>
</dbReference>
<dbReference type="SUPFAM" id="SSF55729">
    <property type="entry name" value="Acyl-CoA N-acyltransferases (Nat)"/>
    <property type="match status" value="1"/>
</dbReference>
<dbReference type="EMBL" id="JADGIK010000006">
    <property type="protein sequence ID" value="MBF0597756.1"/>
    <property type="molecule type" value="Genomic_DNA"/>
</dbReference>
<sequence>MKHLPFLETERLILRPITLEDAAEYYEMDSQPEVHTFLRDKPLESLDDAINLINSLHVQYNKFGIGRIAVIDKETYEFIGWTGFKYIPEEDAINNQYDYLDFGYRLRKESWGKGYATEAAEACLEFFKEKLNDFKINAITHVDNQVSKHILEKVGFTITDTFHLDYANIDCYWYELK</sequence>
<feature type="domain" description="N-acetyltransferase" evidence="1">
    <location>
        <begin position="12"/>
        <end position="177"/>
    </location>
</feature>
<name>A0A8J7KIH2_9FLAO</name>
<keyword evidence="3" id="KW-1185">Reference proteome</keyword>
<dbReference type="Proteomes" id="UP000608754">
    <property type="component" value="Unassembled WGS sequence"/>
</dbReference>
<protein>
    <submittedName>
        <fullName evidence="2">GNAT family N-acetyltransferase</fullName>
    </submittedName>
</protein>